<organism evidence="3 4">
    <name type="scientific">Crotalaria pallida</name>
    <name type="common">Smooth rattlebox</name>
    <name type="synonym">Crotalaria striata</name>
    <dbReference type="NCBI Taxonomy" id="3830"/>
    <lineage>
        <taxon>Eukaryota</taxon>
        <taxon>Viridiplantae</taxon>
        <taxon>Streptophyta</taxon>
        <taxon>Embryophyta</taxon>
        <taxon>Tracheophyta</taxon>
        <taxon>Spermatophyta</taxon>
        <taxon>Magnoliopsida</taxon>
        <taxon>eudicotyledons</taxon>
        <taxon>Gunneridae</taxon>
        <taxon>Pentapetalae</taxon>
        <taxon>rosids</taxon>
        <taxon>fabids</taxon>
        <taxon>Fabales</taxon>
        <taxon>Fabaceae</taxon>
        <taxon>Papilionoideae</taxon>
        <taxon>50 kb inversion clade</taxon>
        <taxon>genistoids sensu lato</taxon>
        <taxon>core genistoids</taxon>
        <taxon>Crotalarieae</taxon>
        <taxon>Crotalaria</taxon>
    </lineage>
</organism>
<protein>
    <submittedName>
        <fullName evidence="3">Uncharacterized protein</fullName>
    </submittedName>
</protein>
<evidence type="ECO:0000313" key="3">
    <source>
        <dbReference type="EMBL" id="KAK7259057.1"/>
    </source>
</evidence>
<keyword evidence="2" id="KW-0812">Transmembrane</keyword>
<dbReference type="AlphaFoldDB" id="A0AAN9HYM9"/>
<keyword evidence="4" id="KW-1185">Reference proteome</keyword>
<keyword evidence="2" id="KW-0472">Membrane</keyword>
<evidence type="ECO:0000256" key="2">
    <source>
        <dbReference type="SAM" id="Phobius"/>
    </source>
</evidence>
<accession>A0AAN9HYM9</accession>
<evidence type="ECO:0000313" key="4">
    <source>
        <dbReference type="Proteomes" id="UP001372338"/>
    </source>
</evidence>
<name>A0AAN9HYM9_CROPI</name>
<feature type="compositionally biased region" description="Acidic residues" evidence="1">
    <location>
        <begin position="15"/>
        <end position="29"/>
    </location>
</feature>
<proteinExistence type="predicted"/>
<feature type="region of interest" description="Disordered" evidence="1">
    <location>
        <begin position="67"/>
        <end position="98"/>
    </location>
</feature>
<evidence type="ECO:0000256" key="1">
    <source>
        <dbReference type="SAM" id="MobiDB-lite"/>
    </source>
</evidence>
<keyword evidence="2" id="KW-1133">Transmembrane helix</keyword>
<gene>
    <name evidence="3" type="ORF">RIF29_24651</name>
</gene>
<comment type="caution">
    <text evidence="3">The sequence shown here is derived from an EMBL/GenBank/DDBJ whole genome shotgun (WGS) entry which is preliminary data.</text>
</comment>
<reference evidence="3 4" key="1">
    <citation type="submission" date="2024-01" db="EMBL/GenBank/DDBJ databases">
        <title>The genomes of 5 underutilized Papilionoideae crops provide insights into root nodulation and disease resistanc.</title>
        <authorList>
            <person name="Yuan L."/>
        </authorList>
    </citation>
    <scope>NUCLEOTIDE SEQUENCE [LARGE SCALE GENOMIC DNA]</scope>
    <source>
        <strain evidence="3">ZHUSHIDOU_FW_LH</strain>
        <tissue evidence="3">Leaf</tissue>
    </source>
</reference>
<dbReference type="EMBL" id="JAYWIO010000005">
    <property type="protein sequence ID" value="KAK7259057.1"/>
    <property type="molecule type" value="Genomic_DNA"/>
</dbReference>
<dbReference type="Proteomes" id="UP001372338">
    <property type="component" value="Unassembled WGS sequence"/>
</dbReference>
<sequence length="267" mass="30443">MSASDGNKIISISNVDDEDEDEEVDESENDVVSNHRTRTTPFVAAQRQFAKFQSKFRRIRSSKRSLLASSSSSSSSSSLSSQKNAKSTVNDDDDGNRRRRRSGCKFCCLRPQVLESLDGWRILLELENLLNVCKRMSFANKNMDWMFDANGRGDERFRTELLLLLLPSFPACRCAAAFIASWFLLRHHRFLLLASRCSCFLLRLRPRATTKERPRSPSHLKPASFSSHSLELLTLPLRSCWHPIPLRPDRLALEKGDLSTSGYEKSR</sequence>
<feature type="region of interest" description="Disordered" evidence="1">
    <location>
        <begin position="1"/>
        <end position="39"/>
    </location>
</feature>
<feature type="compositionally biased region" description="Low complexity" evidence="1">
    <location>
        <begin position="67"/>
        <end position="87"/>
    </location>
</feature>
<feature type="transmembrane region" description="Helical" evidence="2">
    <location>
        <begin position="161"/>
        <end position="184"/>
    </location>
</feature>